<dbReference type="SUPFAM" id="SSF50331">
    <property type="entry name" value="MOP-like"/>
    <property type="match status" value="1"/>
</dbReference>
<evidence type="ECO:0000256" key="5">
    <source>
        <dbReference type="ARBA" id="ARBA00022840"/>
    </source>
</evidence>
<dbReference type="Pfam" id="PF00005">
    <property type="entry name" value="ABC_tran"/>
    <property type="match status" value="1"/>
</dbReference>
<protein>
    <submittedName>
        <fullName evidence="8">Sugar ABC transporter, ATP-binding protein</fullName>
    </submittedName>
</protein>
<dbReference type="GO" id="GO:0015408">
    <property type="term" value="F:ABC-type ferric iron transporter activity"/>
    <property type="evidence" value="ECO:0007669"/>
    <property type="project" value="InterPro"/>
</dbReference>
<dbReference type="PANTHER" id="PTHR43875:SF14">
    <property type="entry name" value="ABC TRANSPORTER ATP-BINDING PROTEIN"/>
    <property type="match status" value="1"/>
</dbReference>
<evidence type="ECO:0000256" key="6">
    <source>
        <dbReference type="ARBA" id="ARBA00023136"/>
    </source>
</evidence>
<evidence type="ECO:0000313" key="9">
    <source>
        <dbReference type="Proteomes" id="UP000337189"/>
    </source>
</evidence>
<dbReference type="InterPro" id="IPR003439">
    <property type="entry name" value="ABC_transporter-like_ATP-bd"/>
</dbReference>
<evidence type="ECO:0000259" key="7">
    <source>
        <dbReference type="PROSITE" id="PS50893"/>
    </source>
</evidence>
<dbReference type="InterPro" id="IPR012340">
    <property type="entry name" value="NA-bd_OB-fold"/>
</dbReference>
<keyword evidence="6" id="KW-0472">Membrane</keyword>
<dbReference type="PROSITE" id="PS00211">
    <property type="entry name" value="ABC_TRANSPORTER_1"/>
    <property type="match status" value="1"/>
</dbReference>
<dbReference type="SUPFAM" id="SSF52540">
    <property type="entry name" value="P-loop containing nucleoside triphosphate hydrolases"/>
    <property type="match status" value="1"/>
</dbReference>
<dbReference type="InterPro" id="IPR008995">
    <property type="entry name" value="Mo/tungstate-bd_C_term_dom"/>
</dbReference>
<sequence length="418" mass="44448">MVEVSRSSRRHDLSAALYTSAMSSLVIESVSKQWGNTHALQDVSFAADAGSLVVLLGPSGCGKSTLLRMIAGLDTPSTGRIVLGGTDVTGLPPARRKLSMVFQSYALFPHLSVRENLLFGLRVRGEPARDYPQRLARVASLLGLEPYLERKPSQLSGGQQQRVALGRAVIAETSVCLMDEPLSNLDAQLRQEMRREIRALQQQLGMTLVYVTHDQTEAMSMADQVVLLRDGRIEQRGAPHTLYATPATRFAASFIGTPPMQLLRLVRHGDALVPAGQTGPALASAQGGARDTVLLGLRPEHVRAVPPTSVGAVLATVSAVEYLGADTLVACTLGEAGEVATRVPGHRPFAPGEAIGLQWDTAHQHLFDTTTGVRLAEATANWRTVEVAEPVCTGAIAASASELATAAALASLKPEQHV</sequence>
<feature type="domain" description="ABC transporter" evidence="7">
    <location>
        <begin position="25"/>
        <end position="255"/>
    </location>
</feature>
<dbReference type="PANTHER" id="PTHR43875">
    <property type="entry name" value="MALTODEXTRIN IMPORT ATP-BINDING PROTEIN MSMX"/>
    <property type="match status" value="1"/>
</dbReference>
<evidence type="ECO:0000313" key="8">
    <source>
        <dbReference type="EMBL" id="VVE01903.1"/>
    </source>
</evidence>
<dbReference type="PROSITE" id="PS50893">
    <property type="entry name" value="ABC_TRANSPORTER_2"/>
    <property type="match status" value="1"/>
</dbReference>
<evidence type="ECO:0000256" key="2">
    <source>
        <dbReference type="ARBA" id="ARBA00022475"/>
    </source>
</evidence>
<dbReference type="Pfam" id="PF08402">
    <property type="entry name" value="TOBE_2"/>
    <property type="match status" value="1"/>
</dbReference>
<dbReference type="Proteomes" id="UP000337189">
    <property type="component" value="Unassembled WGS sequence"/>
</dbReference>
<dbReference type="GO" id="GO:0016887">
    <property type="term" value="F:ATP hydrolysis activity"/>
    <property type="evidence" value="ECO:0007669"/>
    <property type="project" value="InterPro"/>
</dbReference>
<evidence type="ECO:0000256" key="3">
    <source>
        <dbReference type="ARBA" id="ARBA00022519"/>
    </source>
</evidence>
<dbReference type="Gene3D" id="2.40.50.140">
    <property type="entry name" value="Nucleic acid-binding proteins"/>
    <property type="match status" value="1"/>
</dbReference>
<evidence type="ECO:0000256" key="1">
    <source>
        <dbReference type="ARBA" id="ARBA00022448"/>
    </source>
</evidence>
<dbReference type="EMBL" id="CABPSJ010000003">
    <property type="protein sequence ID" value="VVE01903.1"/>
    <property type="molecule type" value="Genomic_DNA"/>
</dbReference>
<evidence type="ECO:0000256" key="4">
    <source>
        <dbReference type="ARBA" id="ARBA00022741"/>
    </source>
</evidence>
<keyword evidence="3" id="KW-0997">Cell inner membrane</keyword>
<reference evidence="8 9" key="1">
    <citation type="submission" date="2019-08" db="EMBL/GenBank/DDBJ databases">
        <authorList>
            <person name="Peeters C."/>
        </authorList>
    </citation>
    <scope>NUCLEOTIDE SEQUENCE [LARGE SCALE GENOMIC DNA]</scope>
    <source>
        <strain evidence="8 9">LMG 31110</strain>
    </source>
</reference>
<name>A0A5E4UQU8_9BURK</name>
<dbReference type="Gene3D" id="3.40.50.300">
    <property type="entry name" value="P-loop containing nucleotide triphosphate hydrolases"/>
    <property type="match status" value="1"/>
</dbReference>
<keyword evidence="5 8" id="KW-0067">ATP-binding</keyword>
<dbReference type="InterPro" id="IPR003593">
    <property type="entry name" value="AAA+_ATPase"/>
</dbReference>
<keyword evidence="2" id="KW-1003">Cell membrane</keyword>
<accession>A0A5E4UQU8</accession>
<dbReference type="AlphaFoldDB" id="A0A5E4UQU8"/>
<dbReference type="InterPro" id="IPR013611">
    <property type="entry name" value="Transp-assoc_OB_typ2"/>
</dbReference>
<dbReference type="CDD" id="cd03259">
    <property type="entry name" value="ABC_Carb_Solutes_like"/>
    <property type="match status" value="1"/>
</dbReference>
<dbReference type="InterPro" id="IPR027417">
    <property type="entry name" value="P-loop_NTPase"/>
</dbReference>
<dbReference type="GO" id="GO:0005524">
    <property type="term" value="F:ATP binding"/>
    <property type="evidence" value="ECO:0007669"/>
    <property type="project" value="UniProtKB-KW"/>
</dbReference>
<proteinExistence type="predicted"/>
<dbReference type="SMART" id="SM00382">
    <property type="entry name" value="AAA"/>
    <property type="match status" value="1"/>
</dbReference>
<dbReference type="InterPro" id="IPR047641">
    <property type="entry name" value="ABC_transpr_MalK/UgpC-like"/>
</dbReference>
<dbReference type="FunFam" id="3.40.50.300:FF:000042">
    <property type="entry name" value="Maltose/maltodextrin ABC transporter, ATP-binding protein"/>
    <property type="match status" value="1"/>
</dbReference>
<keyword evidence="4" id="KW-0547">Nucleotide-binding</keyword>
<dbReference type="GO" id="GO:0055052">
    <property type="term" value="C:ATP-binding cassette (ABC) transporter complex, substrate-binding subunit-containing"/>
    <property type="evidence" value="ECO:0007669"/>
    <property type="project" value="TreeGrafter"/>
</dbReference>
<dbReference type="InterPro" id="IPR015853">
    <property type="entry name" value="ABC_transpr_FbpC"/>
</dbReference>
<gene>
    <name evidence="8" type="ORF">PCO31110_02184</name>
</gene>
<organism evidence="8 9">
    <name type="scientific">Pandoraea communis</name>
    <dbReference type="NCBI Taxonomy" id="2508297"/>
    <lineage>
        <taxon>Bacteria</taxon>
        <taxon>Pseudomonadati</taxon>
        <taxon>Pseudomonadota</taxon>
        <taxon>Betaproteobacteria</taxon>
        <taxon>Burkholderiales</taxon>
        <taxon>Burkholderiaceae</taxon>
        <taxon>Pandoraea</taxon>
    </lineage>
</organism>
<dbReference type="InterPro" id="IPR017871">
    <property type="entry name" value="ABC_transporter-like_CS"/>
</dbReference>
<dbReference type="Gene3D" id="2.40.50.100">
    <property type="match status" value="1"/>
</dbReference>
<keyword evidence="1" id="KW-0813">Transport</keyword>